<name>A0A8G2BL92_9PROT</name>
<dbReference type="InterPro" id="IPR001509">
    <property type="entry name" value="Epimerase_deHydtase"/>
</dbReference>
<dbReference type="Gene3D" id="3.40.50.720">
    <property type="entry name" value="NAD(P)-binding Rossmann-like Domain"/>
    <property type="match status" value="1"/>
</dbReference>
<dbReference type="Pfam" id="PF01370">
    <property type="entry name" value="Epimerase"/>
    <property type="match status" value="1"/>
</dbReference>
<sequence length="310" mass="32872">MTAPILITGASGLIGGTLATRLRAAGDATRGIDLRSTDPAERIDIRDRDAVFRAAEGARGIVHLAAVSRVITAERDPDTCWSVNVTGTGSVLDAAQRSPTCRWVIYASSREVYGEQDALPVAETAPLRPMNVYARSKAAAEDMTYEAARNGGIAATVLRFSNVFGRVTDYPDRVVPAFARAAADGGTLRIDGADHLFDFTHVDDVVHGIVRTIARLEADGRSLDPVHLVTGTGTTLGELADVAVRLAGSAATVVQAPPRSFDVARFYGDPARAEAMLGWQAETDLASGLADLITRFRALEVERPQTDGDG</sequence>
<dbReference type="InterPro" id="IPR050177">
    <property type="entry name" value="Lipid_A_modif_metabolic_enz"/>
</dbReference>
<organism evidence="2 3">
    <name type="scientific">Thalassobaculum litoreum DSM 18839</name>
    <dbReference type="NCBI Taxonomy" id="1123362"/>
    <lineage>
        <taxon>Bacteria</taxon>
        <taxon>Pseudomonadati</taxon>
        <taxon>Pseudomonadota</taxon>
        <taxon>Alphaproteobacteria</taxon>
        <taxon>Rhodospirillales</taxon>
        <taxon>Thalassobaculaceae</taxon>
        <taxon>Thalassobaculum</taxon>
    </lineage>
</organism>
<keyword evidence="3" id="KW-1185">Reference proteome</keyword>
<accession>A0A8G2BL92</accession>
<comment type="caution">
    <text evidence="2">The sequence shown here is derived from an EMBL/GenBank/DDBJ whole genome shotgun (WGS) entry which is preliminary data.</text>
</comment>
<dbReference type="InterPro" id="IPR036291">
    <property type="entry name" value="NAD(P)-bd_dom_sf"/>
</dbReference>
<protein>
    <submittedName>
        <fullName evidence="2">UDP-glucose 4-epimerase</fullName>
    </submittedName>
</protein>
<evidence type="ECO:0000259" key="1">
    <source>
        <dbReference type="Pfam" id="PF01370"/>
    </source>
</evidence>
<dbReference type="EMBL" id="FNBW01000015">
    <property type="protein sequence ID" value="SDG35939.1"/>
    <property type="molecule type" value="Genomic_DNA"/>
</dbReference>
<dbReference type="SUPFAM" id="SSF51735">
    <property type="entry name" value="NAD(P)-binding Rossmann-fold domains"/>
    <property type="match status" value="1"/>
</dbReference>
<dbReference type="PANTHER" id="PTHR43245">
    <property type="entry name" value="BIFUNCTIONAL POLYMYXIN RESISTANCE PROTEIN ARNA"/>
    <property type="match status" value="1"/>
</dbReference>
<dbReference type="AlphaFoldDB" id="A0A8G2BL92"/>
<proteinExistence type="predicted"/>
<dbReference type="Proteomes" id="UP000198615">
    <property type="component" value="Unassembled WGS sequence"/>
</dbReference>
<evidence type="ECO:0000313" key="2">
    <source>
        <dbReference type="EMBL" id="SDG35939.1"/>
    </source>
</evidence>
<evidence type="ECO:0000313" key="3">
    <source>
        <dbReference type="Proteomes" id="UP000198615"/>
    </source>
</evidence>
<dbReference type="RefSeq" id="WP_093153440.1">
    <property type="nucleotide sequence ID" value="NZ_FNBW01000015.1"/>
</dbReference>
<reference evidence="2 3" key="1">
    <citation type="submission" date="2016-10" db="EMBL/GenBank/DDBJ databases">
        <authorList>
            <person name="Varghese N."/>
            <person name="Submissions S."/>
        </authorList>
    </citation>
    <scope>NUCLEOTIDE SEQUENCE [LARGE SCALE GENOMIC DNA]</scope>
    <source>
        <strain evidence="2 3">DSM 18839</strain>
    </source>
</reference>
<feature type="domain" description="NAD-dependent epimerase/dehydratase" evidence="1">
    <location>
        <begin position="5"/>
        <end position="218"/>
    </location>
</feature>
<dbReference type="OrthoDB" id="7305551at2"/>
<gene>
    <name evidence="2" type="ORF">SAMN05660686_04150</name>
</gene>